<evidence type="ECO:0000313" key="6">
    <source>
        <dbReference type="EMBL" id="MDP5308284.1"/>
    </source>
</evidence>
<protein>
    <submittedName>
        <fullName evidence="6">MAPEG family protein</fullName>
    </submittedName>
</protein>
<comment type="subcellular location">
    <subcellularLocation>
        <location evidence="1">Membrane</location>
    </subcellularLocation>
</comment>
<keyword evidence="7" id="KW-1185">Reference proteome</keyword>
<sequence length="129" mass="13800">MSQELTVLALAALLQAAQIGLAGFVMNRDVGNAWNLGPRDSQPDFSPLTGRLRRAVQNHFEGLIFFTIAVLVVVLGDAASGLTAGCAWLYLAARVLYVPAYALGWAPWRSVIWATGFLATIAMLLAALL</sequence>
<feature type="transmembrane region" description="Helical" evidence="5">
    <location>
        <begin position="63"/>
        <end position="91"/>
    </location>
</feature>
<gene>
    <name evidence="6" type="ORF">Q5Y72_14435</name>
</gene>
<evidence type="ECO:0000256" key="4">
    <source>
        <dbReference type="ARBA" id="ARBA00023136"/>
    </source>
</evidence>
<organism evidence="6 7">
    <name type="scientific">Paracoccus spongiarum</name>
    <dbReference type="NCBI Taxonomy" id="3064387"/>
    <lineage>
        <taxon>Bacteria</taxon>
        <taxon>Pseudomonadati</taxon>
        <taxon>Pseudomonadota</taxon>
        <taxon>Alphaproteobacteria</taxon>
        <taxon>Rhodobacterales</taxon>
        <taxon>Paracoccaceae</taxon>
        <taxon>Paracoccus</taxon>
    </lineage>
</organism>
<dbReference type="SUPFAM" id="SSF161084">
    <property type="entry name" value="MAPEG domain-like"/>
    <property type="match status" value="1"/>
</dbReference>
<keyword evidence="4 5" id="KW-0472">Membrane</keyword>
<dbReference type="Proteomes" id="UP001224997">
    <property type="component" value="Unassembled WGS sequence"/>
</dbReference>
<accession>A0ABT9JEW6</accession>
<dbReference type="Gene3D" id="1.20.120.550">
    <property type="entry name" value="Membrane associated eicosanoid/glutathione metabolism-like domain"/>
    <property type="match status" value="1"/>
</dbReference>
<name>A0ABT9JEW6_9RHOB</name>
<evidence type="ECO:0000313" key="7">
    <source>
        <dbReference type="Proteomes" id="UP001224997"/>
    </source>
</evidence>
<evidence type="ECO:0000256" key="5">
    <source>
        <dbReference type="SAM" id="Phobius"/>
    </source>
</evidence>
<comment type="caution">
    <text evidence="6">The sequence shown here is derived from an EMBL/GenBank/DDBJ whole genome shotgun (WGS) entry which is preliminary data.</text>
</comment>
<reference evidence="6 7" key="1">
    <citation type="submission" date="2023-08" db="EMBL/GenBank/DDBJ databases">
        <authorList>
            <person name="Park J.-S."/>
        </authorList>
    </citation>
    <scope>NUCLEOTIDE SEQUENCE [LARGE SCALE GENOMIC DNA]</scope>
    <source>
        <strain evidence="6 7">2205BS29-5</strain>
    </source>
</reference>
<dbReference type="PANTHER" id="PTHR35371:SF1">
    <property type="entry name" value="BLR7753 PROTEIN"/>
    <property type="match status" value="1"/>
</dbReference>
<dbReference type="EMBL" id="JAVAMQ010000014">
    <property type="protein sequence ID" value="MDP5308284.1"/>
    <property type="molecule type" value="Genomic_DNA"/>
</dbReference>
<proteinExistence type="predicted"/>
<keyword evidence="2 5" id="KW-0812">Transmembrane</keyword>
<feature type="transmembrane region" description="Helical" evidence="5">
    <location>
        <begin position="111"/>
        <end position="128"/>
    </location>
</feature>
<evidence type="ECO:0000256" key="3">
    <source>
        <dbReference type="ARBA" id="ARBA00022989"/>
    </source>
</evidence>
<evidence type="ECO:0000256" key="1">
    <source>
        <dbReference type="ARBA" id="ARBA00004370"/>
    </source>
</evidence>
<dbReference type="PANTHER" id="PTHR35371">
    <property type="entry name" value="INNER MEMBRANE PROTEIN"/>
    <property type="match status" value="1"/>
</dbReference>
<dbReference type="RefSeq" id="WP_305964126.1">
    <property type="nucleotide sequence ID" value="NZ_JAVAMQ010000014.1"/>
</dbReference>
<dbReference type="InterPro" id="IPR023352">
    <property type="entry name" value="MAPEG-like_dom_sf"/>
</dbReference>
<dbReference type="InterPro" id="IPR001129">
    <property type="entry name" value="Membr-assoc_MAPEG"/>
</dbReference>
<evidence type="ECO:0000256" key="2">
    <source>
        <dbReference type="ARBA" id="ARBA00022692"/>
    </source>
</evidence>
<keyword evidence="3 5" id="KW-1133">Transmembrane helix</keyword>
<dbReference type="Pfam" id="PF01124">
    <property type="entry name" value="MAPEG"/>
    <property type="match status" value="1"/>
</dbReference>